<sequence>MTDDDGGARDRDEDAPEASPDRSAEEGGRRGRARALVHGASWQLLAQLAPLVVNLALTPYVITKLGVVAYGLFLIASTLTQFLSQFDGGIGRSATRYFALYAGQGDRRAATRLLTSLLVCVITLTSVTLGTVFVLAPIVVDFFHAPPDLEQDTIFLVRVLTITVGVALARNLFSGVLNAHHRFRLTASTILLGYVVYAVGMLVVLENGYGLWGVAWIFVVQQILATVTLVPSALPLLSADGIGFVTRAELREFFAFAWKVQLAGLLNMTGLQGATLIVGRMAPHDVPVFGPGSTFAYQLRMVPLNAIAPLQSMLGQSIGRRGAPDTVEIFARAQRIWVIVIGGWVAVGAPAAYFGVNVWLPLPGEEAGLVASLMLLAHLFALLPEPLGLWCMLLERPEFEMRAGAITVTLMLTLSVLLVPLVGAVGVALATIVAQMSSFSYRLRMVSRLPVPVPGPLRSVPWTRMVLAALLSFLCVWGMATLIRQGFLPGRGIGLVLCGAAAAPAMAVYVGTTLGLRRAWQLIRRRGR</sequence>
<keyword evidence="9" id="KW-1185">Reference proteome</keyword>
<feature type="transmembrane region" description="Helical" evidence="7">
    <location>
        <begin position="185"/>
        <end position="205"/>
    </location>
</feature>
<proteinExistence type="predicted"/>
<dbReference type="PANTHER" id="PTHR30250">
    <property type="entry name" value="PST FAMILY PREDICTED COLANIC ACID TRANSPORTER"/>
    <property type="match status" value="1"/>
</dbReference>
<evidence type="ECO:0000256" key="7">
    <source>
        <dbReference type="SAM" id="Phobius"/>
    </source>
</evidence>
<comment type="subcellular location">
    <subcellularLocation>
        <location evidence="1">Cell membrane</location>
        <topology evidence="1">Multi-pass membrane protein</topology>
    </subcellularLocation>
</comment>
<protein>
    <submittedName>
        <fullName evidence="8">Uncharacterized protein</fullName>
    </submittedName>
</protein>
<feature type="transmembrane region" description="Helical" evidence="7">
    <location>
        <begin position="368"/>
        <end position="391"/>
    </location>
</feature>
<feature type="transmembrane region" description="Helical" evidence="7">
    <location>
        <begin position="465"/>
        <end position="487"/>
    </location>
</feature>
<feature type="transmembrane region" description="Helical" evidence="7">
    <location>
        <begin position="211"/>
        <end position="237"/>
    </location>
</feature>
<feature type="transmembrane region" description="Helical" evidence="7">
    <location>
        <begin position="155"/>
        <end position="173"/>
    </location>
</feature>
<evidence type="ECO:0000256" key="1">
    <source>
        <dbReference type="ARBA" id="ARBA00004651"/>
    </source>
</evidence>
<feature type="region of interest" description="Disordered" evidence="6">
    <location>
        <begin position="1"/>
        <end position="30"/>
    </location>
</feature>
<dbReference type="STRING" id="100225.SAMN05421595_1833"/>
<evidence type="ECO:0000256" key="2">
    <source>
        <dbReference type="ARBA" id="ARBA00022475"/>
    </source>
</evidence>
<dbReference type="eggNOG" id="COG2244">
    <property type="taxonomic scope" value="Bacteria"/>
</dbReference>
<comment type="caution">
    <text evidence="8">The sequence shown here is derived from an EMBL/GenBank/DDBJ whole genome shotgun (WGS) entry which is preliminary data.</text>
</comment>
<dbReference type="GO" id="GO:0005886">
    <property type="term" value="C:plasma membrane"/>
    <property type="evidence" value="ECO:0007669"/>
    <property type="project" value="UniProtKB-SubCell"/>
</dbReference>
<evidence type="ECO:0000256" key="5">
    <source>
        <dbReference type="ARBA" id="ARBA00023136"/>
    </source>
</evidence>
<keyword evidence="3 7" id="KW-0812">Transmembrane</keyword>
<accession>K6UKU6</accession>
<dbReference type="RefSeq" id="WP_006501452.1">
    <property type="nucleotide sequence ID" value="NZ_BAGZ01000002.1"/>
</dbReference>
<dbReference type="Proteomes" id="UP000008495">
    <property type="component" value="Unassembled WGS sequence"/>
</dbReference>
<evidence type="ECO:0000313" key="9">
    <source>
        <dbReference type="Proteomes" id="UP000008495"/>
    </source>
</evidence>
<evidence type="ECO:0000256" key="4">
    <source>
        <dbReference type="ARBA" id="ARBA00022989"/>
    </source>
</evidence>
<dbReference type="PANTHER" id="PTHR30250:SF26">
    <property type="entry name" value="PSMA PROTEIN"/>
    <property type="match status" value="1"/>
</dbReference>
<evidence type="ECO:0000313" key="8">
    <source>
        <dbReference type="EMBL" id="GAB76701.1"/>
    </source>
</evidence>
<feature type="compositionally biased region" description="Basic and acidic residues" evidence="6">
    <location>
        <begin position="19"/>
        <end position="29"/>
    </location>
</feature>
<name>K6UKU6_9MICO</name>
<dbReference type="EMBL" id="BAGZ01000002">
    <property type="protein sequence ID" value="GAB76701.1"/>
    <property type="molecule type" value="Genomic_DNA"/>
</dbReference>
<reference evidence="8 9" key="1">
    <citation type="submission" date="2012-08" db="EMBL/GenBank/DDBJ databases">
        <title>Whole genome shotgun sequence of Austwickia chelonae NBRC 105200.</title>
        <authorList>
            <person name="Yoshida I."/>
            <person name="Hosoyama A."/>
            <person name="Tsuchikane K."/>
            <person name="Katsumata H."/>
            <person name="Ando Y."/>
            <person name="Ohji S."/>
            <person name="Hamada M."/>
            <person name="Tamura T."/>
            <person name="Yamazoe A."/>
            <person name="Yamazaki S."/>
            <person name="Fujita N."/>
        </authorList>
    </citation>
    <scope>NUCLEOTIDE SEQUENCE [LARGE SCALE GENOMIC DNA]</scope>
    <source>
        <strain evidence="8 9">NBRC 105200</strain>
    </source>
</reference>
<feature type="compositionally biased region" description="Basic and acidic residues" evidence="6">
    <location>
        <begin position="1"/>
        <end position="12"/>
    </location>
</feature>
<organism evidence="8 9">
    <name type="scientific">Austwickia chelonae NBRC 105200</name>
    <dbReference type="NCBI Taxonomy" id="1184607"/>
    <lineage>
        <taxon>Bacteria</taxon>
        <taxon>Bacillati</taxon>
        <taxon>Actinomycetota</taxon>
        <taxon>Actinomycetes</taxon>
        <taxon>Micrococcales</taxon>
        <taxon>Dermatophilaceae</taxon>
        <taxon>Austwickia</taxon>
    </lineage>
</organism>
<keyword evidence="5 7" id="KW-0472">Membrane</keyword>
<evidence type="ECO:0000256" key="6">
    <source>
        <dbReference type="SAM" id="MobiDB-lite"/>
    </source>
</evidence>
<gene>
    <name evidence="8" type="ORF">AUCHE_02_00620</name>
</gene>
<feature type="transmembrane region" description="Helical" evidence="7">
    <location>
        <begin position="493"/>
        <end position="516"/>
    </location>
</feature>
<evidence type="ECO:0000256" key="3">
    <source>
        <dbReference type="ARBA" id="ARBA00022692"/>
    </source>
</evidence>
<keyword evidence="2" id="KW-1003">Cell membrane</keyword>
<dbReference type="InterPro" id="IPR050833">
    <property type="entry name" value="Poly_Biosynth_Transport"/>
</dbReference>
<dbReference type="Pfam" id="PF13440">
    <property type="entry name" value="Polysacc_synt_3"/>
    <property type="match status" value="1"/>
</dbReference>
<feature type="transmembrane region" description="Helical" evidence="7">
    <location>
        <begin position="336"/>
        <end position="356"/>
    </location>
</feature>
<dbReference type="AlphaFoldDB" id="K6UKU6"/>
<keyword evidence="4 7" id="KW-1133">Transmembrane helix</keyword>
<feature type="transmembrane region" description="Helical" evidence="7">
    <location>
        <begin position="117"/>
        <end position="143"/>
    </location>
</feature>